<proteinExistence type="predicted"/>
<dbReference type="Proteomes" id="UP000604046">
    <property type="component" value="Unassembled WGS sequence"/>
</dbReference>
<protein>
    <submittedName>
        <fullName evidence="1">Uncharacterized protein</fullName>
    </submittedName>
</protein>
<keyword evidence="2" id="KW-1185">Reference proteome</keyword>
<name>A0A812S422_9DINO</name>
<comment type="caution">
    <text evidence="1">The sequence shown here is derived from an EMBL/GenBank/DDBJ whole genome shotgun (WGS) entry which is preliminary data.</text>
</comment>
<accession>A0A812S422</accession>
<evidence type="ECO:0000313" key="2">
    <source>
        <dbReference type="Proteomes" id="UP000604046"/>
    </source>
</evidence>
<gene>
    <name evidence="1" type="ORF">SNAT2548_LOCUS26023</name>
</gene>
<organism evidence="1 2">
    <name type="scientific">Symbiodinium natans</name>
    <dbReference type="NCBI Taxonomy" id="878477"/>
    <lineage>
        <taxon>Eukaryota</taxon>
        <taxon>Sar</taxon>
        <taxon>Alveolata</taxon>
        <taxon>Dinophyceae</taxon>
        <taxon>Suessiales</taxon>
        <taxon>Symbiodiniaceae</taxon>
        <taxon>Symbiodinium</taxon>
    </lineage>
</organism>
<evidence type="ECO:0000313" key="1">
    <source>
        <dbReference type="EMBL" id="CAE7466040.1"/>
    </source>
</evidence>
<dbReference type="AlphaFoldDB" id="A0A812S422"/>
<sequence>MAMSQESKDLAEDINKLHLNVTGTSGLYWTLHKYPEEHSWAWLLSQTQDRALRKVWQYFVRLQTLAVPDREHCISAAMRTVLMNAAATWKRLLSDHVALLWNSVAFGILGDVTSWRDIDEEGQAANEPGGPPPNVSWSENLIFGNMFVSSVQKFMEFHSSEAEMKEVAGQAQQEFVLVRRAEEMGLISVWDKNIDTAKTVLCLGLLRGLLRHCLKPRYGTAPPVSLGDFGAGGGQYSTWLNDTGLVEAVAFDATEAVSDITGGSVSQVDLADASLNLARRFEASQHVRPQRIGGDLFSVWL</sequence>
<reference evidence="1" key="1">
    <citation type="submission" date="2021-02" db="EMBL/GenBank/DDBJ databases">
        <authorList>
            <person name="Dougan E. K."/>
            <person name="Rhodes N."/>
            <person name="Thang M."/>
            <person name="Chan C."/>
        </authorList>
    </citation>
    <scope>NUCLEOTIDE SEQUENCE</scope>
</reference>
<dbReference type="EMBL" id="CAJNDS010002414">
    <property type="protein sequence ID" value="CAE7466040.1"/>
    <property type="molecule type" value="Genomic_DNA"/>
</dbReference>
<dbReference type="OrthoDB" id="408016at2759"/>